<protein>
    <submittedName>
        <fullName evidence="2">Unnamed protein product</fullName>
    </submittedName>
</protein>
<dbReference type="OrthoDB" id="126617at2759"/>
<proteinExistence type="predicted"/>
<name>A0A9W6TBM9_9STRA</name>
<feature type="region of interest" description="Disordered" evidence="1">
    <location>
        <begin position="97"/>
        <end position="123"/>
    </location>
</feature>
<comment type="caution">
    <text evidence="2">The sequence shown here is derived from an EMBL/GenBank/DDBJ whole genome shotgun (WGS) entry which is preliminary data.</text>
</comment>
<dbReference type="Proteomes" id="UP001165083">
    <property type="component" value="Unassembled WGS sequence"/>
</dbReference>
<evidence type="ECO:0000313" key="2">
    <source>
        <dbReference type="EMBL" id="GMF11532.1"/>
    </source>
</evidence>
<dbReference type="AlphaFoldDB" id="A0A9W6TBM9"/>
<sequence length="123" mass="13767">MLEKNAAQDLTEDANSTISPPATDIDPVEVQEERRRRLAASQDEELRWAHLKAVLRGEESKLSYIDARNAWKIADKFVLSEDNVLCFLGVSHRWKAGERRDDAATSDTNNDDSGGATELSRLP</sequence>
<feature type="region of interest" description="Disordered" evidence="1">
    <location>
        <begin position="1"/>
        <end position="36"/>
    </location>
</feature>
<gene>
    <name evidence="2" type="ORF">Plil01_000222700</name>
</gene>
<evidence type="ECO:0000313" key="3">
    <source>
        <dbReference type="Proteomes" id="UP001165083"/>
    </source>
</evidence>
<keyword evidence="3" id="KW-1185">Reference proteome</keyword>
<organism evidence="2 3">
    <name type="scientific">Phytophthora lilii</name>
    <dbReference type="NCBI Taxonomy" id="2077276"/>
    <lineage>
        <taxon>Eukaryota</taxon>
        <taxon>Sar</taxon>
        <taxon>Stramenopiles</taxon>
        <taxon>Oomycota</taxon>
        <taxon>Peronosporomycetes</taxon>
        <taxon>Peronosporales</taxon>
        <taxon>Peronosporaceae</taxon>
        <taxon>Phytophthora</taxon>
    </lineage>
</organism>
<dbReference type="EMBL" id="BSXW01000077">
    <property type="protein sequence ID" value="GMF11532.1"/>
    <property type="molecule type" value="Genomic_DNA"/>
</dbReference>
<reference evidence="2" key="1">
    <citation type="submission" date="2023-04" db="EMBL/GenBank/DDBJ databases">
        <title>Phytophthora lilii NBRC 32176.</title>
        <authorList>
            <person name="Ichikawa N."/>
            <person name="Sato H."/>
            <person name="Tonouchi N."/>
        </authorList>
    </citation>
    <scope>NUCLEOTIDE SEQUENCE</scope>
    <source>
        <strain evidence="2">NBRC 32176</strain>
    </source>
</reference>
<evidence type="ECO:0000256" key="1">
    <source>
        <dbReference type="SAM" id="MobiDB-lite"/>
    </source>
</evidence>
<accession>A0A9W6TBM9</accession>